<evidence type="ECO:0000313" key="2">
    <source>
        <dbReference type="Proteomes" id="UP001516400"/>
    </source>
</evidence>
<protein>
    <submittedName>
        <fullName evidence="1">Uncharacterized protein</fullName>
    </submittedName>
</protein>
<sequence>MLLLNSHSQVKYPKNLGRDELFLLAQCLWDSQSEEAVWVEVNTSADEEIIEKAHNTDSEEYQETDLSADAHYVKTYQVAETESAYEMIGEDENDNCSQEKTKKGVAK</sequence>
<name>A0ABD2PDM7_9CUCU</name>
<comment type="caution">
    <text evidence="1">The sequence shown here is derived from an EMBL/GenBank/DDBJ whole genome shotgun (WGS) entry which is preliminary data.</text>
</comment>
<reference evidence="1 2" key="1">
    <citation type="journal article" date="2021" name="BMC Biol.">
        <title>Horizontally acquired antibacterial genes associated with adaptive radiation of ladybird beetles.</title>
        <authorList>
            <person name="Li H.S."/>
            <person name="Tang X.F."/>
            <person name="Huang Y.H."/>
            <person name="Xu Z.Y."/>
            <person name="Chen M.L."/>
            <person name="Du X.Y."/>
            <person name="Qiu B.Y."/>
            <person name="Chen P.T."/>
            <person name="Zhang W."/>
            <person name="Slipinski A."/>
            <person name="Escalona H.E."/>
            <person name="Waterhouse R.M."/>
            <person name="Zwick A."/>
            <person name="Pang H."/>
        </authorList>
    </citation>
    <scope>NUCLEOTIDE SEQUENCE [LARGE SCALE GENOMIC DNA]</scope>
    <source>
        <strain evidence="1">SYSU2018</strain>
    </source>
</reference>
<proteinExistence type="predicted"/>
<accession>A0ABD2PDM7</accession>
<dbReference type="AlphaFoldDB" id="A0ABD2PDM7"/>
<gene>
    <name evidence="1" type="ORF">HHI36_003338</name>
</gene>
<keyword evidence="2" id="KW-1185">Reference proteome</keyword>
<evidence type="ECO:0000313" key="1">
    <source>
        <dbReference type="EMBL" id="KAL3288893.1"/>
    </source>
</evidence>
<dbReference type="Proteomes" id="UP001516400">
    <property type="component" value="Unassembled WGS sequence"/>
</dbReference>
<organism evidence="1 2">
    <name type="scientific">Cryptolaemus montrouzieri</name>
    <dbReference type="NCBI Taxonomy" id="559131"/>
    <lineage>
        <taxon>Eukaryota</taxon>
        <taxon>Metazoa</taxon>
        <taxon>Ecdysozoa</taxon>
        <taxon>Arthropoda</taxon>
        <taxon>Hexapoda</taxon>
        <taxon>Insecta</taxon>
        <taxon>Pterygota</taxon>
        <taxon>Neoptera</taxon>
        <taxon>Endopterygota</taxon>
        <taxon>Coleoptera</taxon>
        <taxon>Polyphaga</taxon>
        <taxon>Cucujiformia</taxon>
        <taxon>Coccinelloidea</taxon>
        <taxon>Coccinellidae</taxon>
        <taxon>Scymninae</taxon>
        <taxon>Scymnini</taxon>
        <taxon>Cryptolaemus</taxon>
    </lineage>
</organism>
<dbReference type="EMBL" id="JABFTP020000185">
    <property type="protein sequence ID" value="KAL3288893.1"/>
    <property type="molecule type" value="Genomic_DNA"/>
</dbReference>